<evidence type="ECO:0000313" key="2">
    <source>
        <dbReference type="EMBL" id="PXY38335.1"/>
    </source>
</evidence>
<dbReference type="EMBL" id="MASU01000001">
    <property type="protein sequence ID" value="PXY38335.1"/>
    <property type="molecule type" value="Genomic_DNA"/>
</dbReference>
<dbReference type="Pfam" id="PF01636">
    <property type="entry name" value="APH"/>
    <property type="match status" value="1"/>
</dbReference>
<keyword evidence="3" id="KW-1185">Reference proteome</keyword>
<dbReference type="InterPro" id="IPR011009">
    <property type="entry name" value="Kinase-like_dom_sf"/>
</dbReference>
<dbReference type="Gene3D" id="3.90.1200.10">
    <property type="match status" value="1"/>
</dbReference>
<reference evidence="2 3" key="1">
    <citation type="submission" date="2016-07" db="EMBL/GenBank/DDBJ databases">
        <title>Draft genome sequence of Prauserella sp. YIM 121212, isolated from alkaline soil.</title>
        <authorList>
            <person name="Ruckert C."/>
            <person name="Albersmeier A."/>
            <person name="Jiang C.-L."/>
            <person name="Jiang Y."/>
            <person name="Kalinowski J."/>
            <person name="Schneider O."/>
            <person name="Winkler A."/>
            <person name="Zotchev S.B."/>
        </authorList>
    </citation>
    <scope>NUCLEOTIDE SEQUENCE [LARGE SCALE GENOMIC DNA]</scope>
    <source>
        <strain evidence="2 3">YIM 121212</strain>
    </source>
</reference>
<dbReference type="OrthoDB" id="3837844at2"/>
<dbReference type="Proteomes" id="UP000247892">
    <property type="component" value="Unassembled WGS sequence"/>
</dbReference>
<comment type="caution">
    <text evidence="2">The sequence shown here is derived from an EMBL/GenBank/DDBJ whole genome shotgun (WGS) entry which is preliminary data.</text>
</comment>
<sequence length="390" mass="41890">MSETRWTPGRADLDLLWASAVEVAGGRMLGWRTTHLDMQPSGATTVAAHVDVEWADGGQSTETLGATDSRHASAALRMSDGVREIGVWRFPHDPALPGLAAACDAKRMGSLVERLGLGDGQVSLRVRAYRPCRRAVVEVRTGRTSLFVKVLRPHKVEDLHRLHRAAEGTRVPQSLGWTGDGLLVLAGLPGRSLRQLLLSGETVKLDPARIVDVLHSLPAALAERPARPGWGEQAGHYADVVAAVLPEAGPSARAIADAVVPSGEPPVAVHGDFYESQLLVRDGEISGLLDIDTAGAGDRYDDPACLLGHLAVLAQVRPDRAAVIEAFASDCLREFGRHLDTDLLRTRVAAVVLSLATGSHRVQEPNWRTEVARRLDLARRWLTGGHLLAA</sequence>
<dbReference type="RefSeq" id="WP_110334067.1">
    <property type="nucleotide sequence ID" value="NZ_JBHVKT010000060.1"/>
</dbReference>
<accession>A0A318LXY9</accession>
<gene>
    <name evidence="2" type="ORF">BA062_00810</name>
</gene>
<organism evidence="2 3">
    <name type="scientific">Prauserella flavalba</name>
    <dbReference type="NCBI Taxonomy" id="1477506"/>
    <lineage>
        <taxon>Bacteria</taxon>
        <taxon>Bacillati</taxon>
        <taxon>Actinomycetota</taxon>
        <taxon>Actinomycetes</taxon>
        <taxon>Pseudonocardiales</taxon>
        <taxon>Pseudonocardiaceae</taxon>
        <taxon>Prauserella</taxon>
    </lineage>
</organism>
<dbReference type="InterPro" id="IPR002575">
    <property type="entry name" value="Aminoglycoside_PTrfase"/>
</dbReference>
<evidence type="ECO:0000313" key="3">
    <source>
        <dbReference type="Proteomes" id="UP000247892"/>
    </source>
</evidence>
<feature type="domain" description="Aminoglycoside phosphotransferase" evidence="1">
    <location>
        <begin position="136"/>
        <end position="323"/>
    </location>
</feature>
<name>A0A318LXY9_9PSEU</name>
<evidence type="ECO:0000259" key="1">
    <source>
        <dbReference type="Pfam" id="PF01636"/>
    </source>
</evidence>
<dbReference type="AlphaFoldDB" id="A0A318LXY9"/>
<protein>
    <recommendedName>
        <fullName evidence="1">Aminoglycoside phosphotransferase domain-containing protein</fullName>
    </recommendedName>
</protein>
<proteinExistence type="predicted"/>
<dbReference type="SUPFAM" id="SSF56112">
    <property type="entry name" value="Protein kinase-like (PK-like)"/>
    <property type="match status" value="1"/>
</dbReference>